<evidence type="ECO:0000256" key="1">
    <source>
        <dbReference type="SAM" id="MobiDB-lite"/>
    </source>
</evidence>
<feature type="compositionally biased region" description="Basic and acidic residues" evidence="1">
    <location>
        <begin position="116"/>
        <end position="125"/>
    </location>
</feature>
<evidence type="ECO:0000313" key="2">
    <source>
        <dbReference type="EMBL" id="GAA2280104.1"/>
    </source>
</evidence>
<dbReference type="EMBL" id="BAAATR010000072">
    <property type="protein sequence ID" value="GAA2280104.1"/>
    <property type="molecule type" value="Genomic_DNA"/>
</dbReference>
<accession>A0ABP5RXE3</accession>
<comment type="caution">
    <text evidence="2">The sequence shown here is derived from an EMBL/GenBank/DDBJ whole genome shotgun (WGS) entry which is preliminary data.</text>
</comment>
<sequence length="149" mass="16689">MTWFVGAAMITDISELERNDLLPQLWGVHMKAEFPAHLRGREVEGEDLVLLDADVAGCVSSCLSSVLDERRRRTLLKCIEVLEKVLPSISDEDGTRYYERLHEMARLAAGLGDIDGGQHDDEPTAREAPPSAPPTRVQALRRRTGQRLR</sequence>
<proteinExistence type="predicted"/>
<evidence type="ECO:0000313" key="3">
    <source>
        <dbReference type="Proteomes" id="UP001500305"/>
    </source>
</evidence>
<organism evidence="2 3">
    <name type="scientific">Kitasatospora cystarginea</name>
    <dbReference type="NCBI Taxonomy" id="58350"/>
    <lineage>
        <taxon>Bacteria</taxon>
        <taxon>Bacillati</taxon>
        <taxon>Actinomycetota</taxon>
        <taxon>Actinomycetes</taxon>
        <taxon>Kitasatosporales</taxon>
        <taxon>Streptomycetaceae</taxon>
        <taxon>Kitasatospora</taxon>
    </lineage>
</organism>
<protein>
    <submittedName>
        <fullName evidence="2">Uncharacterized protein</fullName>
    </submittedName>
</protein>
<feature type="compositionally biased region" description="Basic residues" evidence="1">
    <location>
        <begin position="139"/>
        <end position="149"/>
    </location>
</feature>
<dbReference type="Proteomes" id="UP001500305">
    <property type="component" value="Unassembled WGS sequence"/>
</dbReference>
<feature type="region of interest" description="Disordered" evidence="1">
    <location>
        <begin position="112"/>
        <end position="149"/>
    </location>
</feature>
<gene>
    <name evidence="2" type="ORF">GCM10010430_77680</name>
</gene>
<keyword evidence="3" id="KW-1185">Reference proteome</keyword>
<reference evidence="3" key="1">
    <citation type="journal article" date="2019" name="Int. J. Syst. Evol. Microbiol.">
        <title>The Global Catalogue of Microorganisms (GCM) 10K type strain sequencing project: providing services to taxonomists for standard genome sequencing and annotation.</title>
        <authorList>
            <consortium name="The Broad Institute Genomics Platform"/>
            <consortium name="The Broad Institute Genome Sequencing Center for Infectious Disease"/>
            <person name="Wu L."/>
            <person name="Ma J."/>
        </authorList>
    </citation>
    <scope>NUCLEOTIDE SEQUENCE [LARGE SCALE GENOMIC DNA]</scope>
    <source>
        <strain evidence="3">JCM 7356</strain>
    </source>
</reference>
<name>A0ABP5RXE3_9ACTN</name>